<reference evidence="1 2" key="1">
    <citation type="journal article" date="2013" name="Genome Announc.">
        <title>Complete Genome Sequence of a Chinese Strain of 'Candidatus Liberibacter asiaticus'.</title>
        <authorList>
            <person name="Lin H."/>
            <person name="Han C.S."/>
            <person name="Liu B."/>
            <person name="Lou B."/>
            <person name="Bai X."/>
            <person name="Deng C."/>
            <person name="Civerolo E.L."/>
            <person name="Gupta G."/>
        </authorList>
    </citation>
    <scope>NUCLEOTIDE SEQUENCE [LARGE SCALE GENOMIC DNA]</scope>
    <source>
        <strain evidence="2">gxpsy</strain>
    </source>
</reference>
<dbReference type="SUPFAM" id="SSF52540">
    <property type="entry name" value="P-loop containing nucleoside triphosphate hydrolases"/>
    <property type="match status" value="1"/>
</dbReference>
<dbReference type="Gene3D" id="3.40.50.300">
    <property type="entry name" value="P-loop containing nucleotide triphosphate hydrolases"/>
    <property type="match status" value="1"/>
</dbReference>
<dbReference type="InterPro" id="IPR027417">
    <property type="entry name" value="P-loop_NTPase"/>
</dbReference>
<organism evidence="1 2">
    <name type="scientific">Candidatus Liberibacter asiaticus str. gxpsy</name>
    <dbReference type="NCBI Taxonomy" id="1174529"/>
    <lineage>
        <taxon>Bacteria</taxon>
        <taxon>Pseudomonadati</taxon>
        <taxon>Pseudomonadota</taxon>
        <taxon>Alphaproteobacteria</taxon>
        <taxon>Hyphomicrobiales</taxon>
        <taxon>Rhizobiaceae</taxon>
        <taxon>Liberibacter</taxon>
    </lineage>
</organism>
<accession>A0ABM5NF35</accession>
<dbReference type="PANTHER" id="PTHR11669">
    <property type="entry name" value="REPLICATION FACTOR C / DNA POLYMERASE III GAMMA-TAU SUBUNIT"/>
    <property type="match status" value="1"/>
</dbReference>
<gene>
    <name evidence="1" type="ORF">WSI_00425</name>
</gene>
<proteinExistence type="predicted"/>
<keyword evidence="2" id="KW-1185">Reference proteome</keyword>
<dbReference type="Pfam" id="PF13177">
    <property type="entry name" value="DNA_pol3_delta2"/>
    <property type="match status" value="1"/>
</dbReference>
<dbReference type="RefSeq" id="WP_012778437.1">
    <property type="nucleotide sequence ID" value="NC_020549.1"/>
</dbReference>
<dbReference type="GeneID" id="93076458"/>
<evidence type="ECO:0000313" key="2">
    <source>
        <dbReference type="Proteomes" id="UP000011820"/>
    </source>
</evidence>
<dbReference type="Proteomes" id="UP000011820">
    <property type="component" value="Chromosome"/>
</dbReference>
<dbReference type="InterPro" id="IPR050238">
    <property type="entry name" value="DNA_Rep/Repair_Clamp_Loader"/>
</dbReference>
<evidence type="ECO:0000313" key="1">
    <source>
        <dbReference type="EMBL" id="AGH16457.1"/>
    </source>
</evidence>
<dbReference type="NCBIfam" id="NF006586">
    <property type="entry name" value="PRK09112.1"/>
    <property type="match status" value="1"/>
</dbReference>
<protein>
    <submittedName>
        <fullName evidence="1">DNA polymerase III subunit delta</fullName>
    </submittedName>
</protein>
<sequence>MIDRAFDPVYNQRLFGHEDIEKFLSQYYCSGRMHHALLFEGEQGIGKATLGFRYAGHVLQNPDFSKAPVRMCNPDPCSPFVKQMASHALHDFLYLSYSLNPKTGKWRTVITVDEIRRIRYFLSLTANTGYWRVIMIDPVDGMNRNAANALLKSLEEPPQKVLFILISHASPTILSTIRSRCLSIKFNSLSENNLYKALEQLKIMGWDSKRDFVKIAAYGSVARAIKILHYDCDKIISSYIDLIHIPRQEYALQKMQQIADELLSQDQKIAFDFLIEFILKEICKSAKAAALSGQLEEADQIAQIYFSLVKRVHAFSMYNLDRRQMIFHLLSKARECNDLYFRDFYAI</sequence>
<dbReference type="PANTHER" id="PTHR11669:SF8">
    <property type="entry name" value="DNA POLYMERASE III SUBUNIT DELTA"/>
    <property type="match status" value="1"/>
</dbReference>
<dbReference type="EMBL" id="CP004005">
    <property type="protein sequence ID" value="AGH16457.1"/>
    <property type="molecule type" value="Genomic_DNA"/>
</dbReference>
<name>A0ABM5NF35_LIBAS</name>